<dbReference type="InterPro" id="IPR050654">
    <property type="entry name" value="AChE-related_enzymes"/>
</dbReference>
<comment type="similarity">
    <text evidence="1">Belongs to the type-B carboxylesterase/lipase family.</text>
</comment>
<keyword evidence="4" id="KW-0325">Glycoprotein</keyword>
<feature type="compositionally biased region" description="Gly residues" evidence="5">
    <location>
        <begin position="41"/>
        <end position="60"/>
    </location>
</feature>
<keyword evidence="9" id="KW-1185">Reference proteome</keyword>
<dbReference type="EMBL" id="JAPTSV010000005">
    <property type="protein sequence ID" value="KAJ1527882.1"/>
    <property type="molecule type" value="Genomic_DNA"/>
</dbReference>
<dbReference type="GO" id="GO:0006581">
    <property type="term" value="P:acetylcholine catabolic process"/>
    <property type="evidence" value="ECO:0007669"/>
    <property type="project" value="TreeGrafter"/>
</dbReference>
<evidence type="ECO:0000313" key="8">
    <source>
        <dbReference type="EMBL" id="KAJ1527882.1"/>
    </source>
</evidence>
<keyword evidence="2" id="KW-0719">Serine esterase</keyword>
<proteinExistence type="inferred from homology"/>
<keyword evidence="6" id="KW-0732">Signal</keyword>
<dbReference type="InterPro" id="IPR019819">
    <property type="entry name" value="Carboxylesterase_B_CS"/>
</dbReference>
<dbReference type="PROSITE" id="PS00941">
    <property type="entry name" value="CARBOXYLESTERASE_B_2"/>
    <property type="match status" value="1"/>
</dbReference>
<feature type="domain" description="Carboxylesterase type B" evidence="7">
    <location>
        <begin position="66"/>
        <end position="181"/>
    </location>
</feature>
<dbReference type="InterPro" id="IPR029058">
    <property type="entry name" value="AB_hydrolase_fold"/>
</dbReference>
<dbReference type="PANTHER" id="PTHR43918">
    <property type="entry name" value="ACETYLCHOLINESTERASE"/>
    <property type="match status" value="1"/>
</dbReference>
<name>A0AAV7XT02_9NEOP</name>
<evidence type="ECO:0000256" key="5">
    <source>
        <dbReference type="SAM" id="MobiDB-lite"/>
    </source>
</evidence>
<feature type="chain" id="PRO_5043350282" description="Carboxylesterase type B domain-containing protein" evidence="6">
    <location>
        <begin position="31"/>
        <end position="257"/>
    </location>
</feature>
<evidence type="ECO:0000256" key="1">
    <source>
        <dbReference type="ARBA" id="ARBA00005964"/>
    </source>
</evidence>
<gene>
    <name evidence="8" type="ORF">ONE63_007818</name>
</gene>
<dbReference type="InterPro" id="IPR002018">
    <property type="entry name" value="CarbesteraseB"/>
</dbReference>
<dbReference type="AlphaFoldDB" id="A0AAV7XT02"/>
<dbReference type="GO" id="GO:0019695">
    <property type="term" value="P:choline metabolic process"/>
    <property type="evidence" value="ECO:0007669"/>
    <property type="project" value="TreeGrafter"/>
</dbReference>
<feature type="region of interest" description="Disordered" evidence="5">
    <location>
        <begin position="33"/>
        <end position="66"/>
    </location>
</feature>
<evidence type="ECO:0000259" key="7">
    <source>
        <dbReference type="Pfam" id="PF00135"/>
    </source>
</evidence>
<accession>A0AAV7XT02</accession>
<dbReference type="GO" id="GO:0003990">
    <property type="term" value="F:acetylcholinesterase activity"/>
    <property type="evidence" value="ECO:0007669"/>
    <property type="project" value="TreeGrafter"/>
</dbReference>
<dbReference type="Proteomes" id="UP001075354">
    <property type="component" value="Chromosome 5"/>
</dbReference>
<protein>
    <recommendedName>
        <fullName evidence="7">Carboxylesterase type B domain-containing protein</fullName>
    </recommendedName>
</protein>
<sequence>MRAPLVLAACCALLPVLPLLPAAPGALVDAKPLSPNHHRNGGVGGGGGGAGGPGGGGGGAVHSDPLVVPTQSGAVRGFSKNVLNRDVHVFYGIPFAKPPVGPLRFKRPVPMDPWQGVLDAQALPNSCFQERYEYFPGFEGEEMWNPNTNVSEDCLYLNIWVPQRVRLRHHGGEYAVHTNVQPKNRFIQKIFQFLNVIVLHCRCFQKQNATWGKRLKQLVDGGPDPKRCGSTPLTPPSRAESINMSSSFFSSFLSSFF</sequence>
<dbReference type="Pfam" id="PF00135">
    <property type="entry name" value="COesterase"/>
    <property type="match status" value="1"/>
</dbReference>
<evidence type="ECO:0000313" key="9">
    <source>
        <dbReference type="Proteomes" id="UP001075354"/>
    </source>
</evidence>
<organism evidence="8 9">
    <name type="scientific">Megalurothrips usitatus</name>
    <name type="common">bean blossom thrips</name>
    <dbReference type="NCBI Taxonomy" id="439358"/>
    <lineage>
        <taxon>Eukaryota</taxon>
        <taxon>Metazoa</taxon>
        <taxon>Ecdysozoa</taxon>
        <taxon>Arthropoda</taxon>
        <taxon>Hexapoda</taxon>
        <taxon>Insecta</taxon>
        <taxon>Pterygota</taxon>
        <taxon>Neoptera</taxon>
        <taxon>Paraneoptera</taxon>
        <taxon>Thysanoptera</taxon>
        <taxon>Terebrantia</taxon>
        <taxon>Thripoidea</taxon>
        <taxon>Thripidae</taxon>
        <taxon>Megalurothrips</taxon>
    </lineage>
</organism>
<evidence type="ECO:0000256" key="3">
    <source>
        <dbReference type="ARBA" id="ARBA00022801"/>
    </source>
</evidence>
<dbReference type="GO" id="GO:0005886">
    <property type="term" value="C:plasma membrane"/>
    <property type="evidence" value="ECO:0007669"/>
    <property type="project" value="TreeGrafter"/>
</dbReference>
<comment type="caution">
    <text evidence="8">The sequence shown here is derived from an EMBL/GenBank/DDBJ whole genome shotgun (WGS) entry which is preliminary data.</text>
</comment>
<evidence type="ECO:0000256" key="2">
    <source>
        <dbReference type="ARBA" id="ARBA00022487"/>
    </source>
</evidence>
<reference evidence="8" key="1">
    <citation type="submission" date="2022-12" db="EMBL/GenBank/DDBJ databases">
        <title>Chromosome-level genome assembly of the bean flower thrips Megalurothrips usitatus.</title>
        <authorList>
            <person name="Ma L."/>
            <person name="Liu Q."/>
            <person name="Li H."/>
            <person name="Cai W."/>
        </authorList>
    </citation>
    <scope>NUCLEOTIDE SEQUENCE</scope>
    <source>
        <strain evidence="8">Cailab_2022a</strain>
    </source>
</reference>
<dbReference type="SUPFAM" id="SSF53474">
    <property type="entry name" value="alpha/beta-Hydrolases"/>
    <property type="match status" value="1"/>
</dbReference>
<dbReference type="GO" id="GO:0005615">
    <property type="term" value="C:extracellular space"/>
    <property type="evidence" value="ECO:0007669"/>
    <property type="project" value="TreeGrafter"/>
</dbReference>
<evidence type="ECO:0000256" key="6">
    <source>
        <dbReference type="SAM" id="SignalP"/>
    </source>
</evidence>
<dbReference type="PANTHER" id="PTHR43918:SF13">
    <property type="entry name" value="ACETYLCHOLINESTERASE"/>
    <property type="match status" value="1"/>
</dbReference>
<evidence type="ECO:0000256" key="4">
    <source>
        <dbReference type="ARBA" id="ARBA00023180"/>
    </source>
</evidence>
<dbReference type="Gene3D" id="3.40.50.1820">
    <property type="entry name" value="alpha/beta hydrolase"/>
    <property type="match status" value="1"/>
</dbReference>
<keyword evidence="3" id="KW-0378">Hydrolase</keyword>
<feature type="signal peptide" evidence="6">
    <location>
        <begin position="1"/>
        <end position="30"/>
    </location>
</feature>